<dbReference type="SUPFAM" id="SSF48403">
    <property type="entry name" value="Ankyrin repeat"/>
    <property type="match status" value="1"/>
</dbReference>
<sequence>MSQDIYFIVEQEEPTDVEFCYHGKIFDQSSIKFCFEHISNNSLILEVSTIPDKEHYYIFHQSYSLAEISTFEYLISNKYIDICVASEFACVNQFPELLQHLSEYENFYDVVYYSRTNKIINSKIFFKKSITNNNLDMITLMISVGIYYDTDIINLAVSSNKNDIAIYLIQNFSQKQYLFLVLHEAIIFKNIGIIQLLFDMDIDYNVEYIVGYDVSYIINKAICTRDLEVVKLIFQYVNIEQFLEREKNCPLHLRCTNLQILQFLLDLGVDVNWDKHLLYWLSLKPNNFEVVKKILEHGFEYKNSSLINYLMNNILYGNVETAKLLMELNTDIIDTHIIYSDLMISNSILSGNIDMIKFVHELGIDFSQCGTELCSLLLMETNLSVIKYIIDNFIHDEAILNDFAYKVHKYDKCDKNDKSEIMNILSLKGVDVHNFIPE</sequence>
<dbReference type="RefSeq" id="YP_010841992.1">
    <property type="nucleotide sequence ID" value="NC_079139.1"/>
</dbReference>
<dbReference type="EMBL" id="AP024483">
    <property type="protein sequence ID" value="BCS83384.1"/>
    <property type="molecule type" value="Genomic_DNA"/>
</dbReference>
<dbReference type="GeneID" id="80558589"/>
<reference evidence="1 2" key="1">
    <citation type="submission" date="2021-02" db="EMBL/GenBank/DDBJ databases">
        <title>Cotonvirus japonicus, which uses Golgi apparatus of host cells for its virion factory, phylogenetically links tailed tupanvirus and icosahedral mimivirus.</title>
        <authorList>
            <person name="Takahashi H."/>
            <person name="Fukaya S."/>
            <person name="Song C."/>
            <person name="Murata K."/>
            <person name="Takemura M."/>
        </authorList>
    </citation>
    <scope>NUCLEOTIDE SEQUENCE [LARGE SCALE GENOMIC DNA]</scope>
</reference>
<evidence type="ECO:0000313" key="1">
    <source>
        <dbReference type="EMBL" id="BCS83384.1"/>
    </source>
</evidence>
<organism evidence="1 2">
    <name type="scientific">Cotonvirus japonicus</name>
    <dbReference type="NCBI Taxonomy" id="2811091"/>
    <lineage>
        <taxon>Viruses</taxon>
        <taxon>Varidnaviria</taxon>
        <taxon>Bamfordvirae</taxon>
        <taxon>Nucleocytoviricota</taxon>
        <taxon>Megaviricetes</taxon>
        <taxon>Imitervirales</taxon>
        <taxon>Mimiviridae</taxon>
        <taxon>Megamimivirinae</taxon>
        <taxon>Cotonvirus</taxon>
        <taxon>Cotonvirus japonicum</taxon>
    </lineage>
</organism>
<dbReference type="Proteomes" id="UP001321479">
    <property type="component" value="Segment"/>
</dbReference>
<dbReference type="InterPro" id="IPR036770">
    <property type="entry name" value="Ankyrin_rpt-contain_sf"/>
</dbReference>
<protein>
    <submittedName>
        <fullName evidence="1">Ankyrin 2,3/unc44</fullName>
    </submittedName>
</protein>
<proteinExistence type="predicted"/>
<evidence type="ECO:0000313" key="2">
    <source>
        <dbReference type="Proteomes" id="UP001321479"/>
    </source>
</evidence>
<keyword evidence="2" id="KW-1185">Reference proteome</keyword>
<name>A0ABM7NT79_9VIRU</name>
<accession>A0ABM7NT79</accession>
<dbReference type="Gene3D" id="1.25.40.20">
    <property type="entry name" value="Ankyrin repeat-containing domain"/>
    <property type="match status" value="1"/>
</dbReference>